<accession>A0A8K1FGS7</accession>
<dbReference type="FunFam" id="3.20.20.140:FF:000014">
    <property type="entry name" value="5-methylthioadenosine/S-adenosylhomocysteine deaminase"/>
    <property type="match status" value="1"/>
</dbReference>
<dbReference type="OrthoDB" id="194468at2759"/>
<dbReference type="AlphaFoldDB" id="A0A8K1FGS7"/>
<evidence type="ECO:0000256" key="1">
    <source>
        <dbReference type="ARBA" id="ARBA00022723"/>
    </source>
</evidence>
<keyword evidence="6" id="KW-1185">Reference proteome</keyword>
<protein>
    <recommendedName>
        <fullName evidence="4">Amidohydrolase-related domain-containing protein</fullName>
    </recommendedName>
</protein>
<dbReference type="InterPro" id="IPR011059">
    <property type="entry name" value="Metal-dep_hydrolase_composite"/>
</dbReference>
<dbReference type="GO" id="GO:0016814">
    <property type="term" value="F:hydrolase activity, acting on carbon-nitrogen (but not peptide) bonds, in cyclic amidines"/>
    <property type="evidence" value="ECO:0007669"/>
    <property type="project" value="UniProtKB-ARBA"/>
</dbReference>
<evidence type="ECO:0000256" key="3">
    <source>
        <dbReference type="ARBA" id="ARBA00022833"/>
    </source>
</evidence>
<dbReference type="GO" id="GO:0046872">
    <property type="term" value="F:metal ion binding"/>
    <property type="evidence" value="ECO:0007669"/>
    <property type="project" value="UniProtKB-KW"/>
</dbReference>
<name>A0A8K1FGS7_PYTOL</name>
<evidence type="ECO:0000313" key="6">
    <source>
        <dbReference type="Proteomes" id="UP000794436"/>
    </source>
</evidence>
<dbReference type="EMBL" id="SPLM01000074">
    <property type="protein sequence ID" value="TMW61981.1"/>
    <property type="molecule type" value="Genomic_DNA"/>
</dbReference>
<evidence type="ECO:0000313" key="5">
    <source>
        <dbReference type="EMBL" id="TMW61981.1"/>
    </source>
</evidence>
<sequence>MPQPVDLVIFASHVIPVVPTHAVLRDHAVVVHESRIVDVLPRAEVAAKYEPVQVKDLADHILIPGFVNGHSHAAMNLLRGLSDDKPLCDWLMEDVWPAEGKFVNPDFVRDGVTHAAAEMIRSGTTCCNDMYFFPEDAIHALEKIGLRGVIGQIVLQFPSAYGSGPEDYFAKARALLDKYKDHETIRLSVAPHAPYTVSEDNIVVADALAKEYGVPLHIHLHETLPECEDSLHQNKQSMNCHISAEKLRPVANFQRLGLLSERLVAAHMTQLTDEEIAMVAAAKSHVVHCPSSNLKLASGICPVTKLLANGVNVAIGTDSAASNNSLNMFNEMKLAAIVAKVDTMESTSVPAAVALQMATLNGARALGLEKEIGSLEVGKRADIVAIACDNIEMIPMYDAISHVVYVAGRENVSDVWINGKQVLSERKLTTVTESDIKSQVRQWFGQIRDFHDELQQKKQASS</sequence>
<reference evidence="5" key="1">
    <citation type="submission" date="2019-03" db="EMBL/GenBank/DDBJ databases">
        <title>Long read genome sequence of the mycoparasitic Pythium oligandrum ATCC 38472 isolated from sugarbeet rhizosphere.</title>
        <authorList>
            <person name="Gaulin E."/>
        </authorList>
    </citation>
    <scope>NUCLEOTIDE SEQUENCE</scope>
    <source>
        <strain evidence="5">ATCC 38472_TT</strain>
    </source>
</reference>
<keyword evidence="1" id="KW-0479">Metal-binding</keyword>
<evidence type="ECO:0000256" key="2">
    <source>
        <dbReference type="ARBA" id="ARBA00022801"/>
    </source>
</evidence>
<comment type="caution">
    <text evidence="5">The sequence shown here is derived from an EMBL/GenBank/DDBJ whole genome shotgun (WGS) entry which is preliminary data.</text>
</comment>
<proteinExistence type="predicted"/>
<dbReference type="InterPro" id="IPR006680">
    <property type="entry name" value="Amidohydro-rel"/>
</dbReference>
<dbReference type="Proteomes" id="UP000794436">
    <property type="component" value="Unassembled WGS sequence"/>
</dbReference>
<dbReference type="Gene3D" id="2.30.40.10">
    <property type="entry name" value="Urease, subunit C, domain 1"/>
    <property type="match status" value="1"/>
</dbReference>
<dbReference type="PANTHER" id="PTHR43794:SF11">
    <property type="entry name" value="AMIDOHYDROLASE-RELATED DOMAIN-CONTAINING PROTEIN"/>
    <property type="match status" value="1"/>
</dbReference>
<dbReference type="SUPFAM" id="SSF51338">
    <property type="entry name" value="Composite domain of metallo-dependent hydrolases"/>
    <property type="match status" value="1"/>
</dbReference>
<dbReference type="PANTHER" id="PTHR43794">
    <property type="entry name" value="AMINOHYDROLASE SSNA-RELATED"/>
    <property type="match status" value="1"/>
</dbReference>
<dbReference type="NCBIfam" id="NF006549">
    <property type="entry name" value="PRK09045.1"/>
    <property type="match status" value="1"/>
</dbReference>
<keyword evidence="3" id="KW-0862">Zinc</keyword>
<keyword evidence="2" id="KW-0378">Hydrolase</keyword>
<gene>
    <name evidence="5" type="ORF">Poli38472_009474</name>
</gene>
<dbReference type="InterPro" id="IPR050287">
    <property type="entry name" value="MTA/SAH_deaminase"/>
</dbReference>
<dbReference type="CDD" id="cd01298">
    <property type="entry name" value="ATZ_TRZ_like"/>
    <property type="match status" value="1"/>
</dbReference>
<dbReference type="InterPro" id="IPR032466">
    <property type="entry name" value="Metal_Hydrolase"/>
</dbReference>
<dbReference type="Gene3D" id="3.20.20.140">
    <property type="entry name" value="Metal-dependent hydrolases"/>
    <property type="match status" value="1"/>
</dbReference>
<dbReference type="SUPFAM" id="SSF51556">
    <property type="entry name" value="Metallo-dependent hydrolases"/>
    <property type="match status" value="1"/>
</dbReference>
<evidence type="ECO:0000259" key="4">
    <source>
        <dbReference type="Pfam" id="PF01979"/>
    </source>
</evidence>
<dbReference type="Pfam" id="PF01979">
    <property type="entry name" value="Amidohydro_1"/>
    <property type="match status" value="1"/>
</dbReference>
<dbReference type="GO" id="GO:0019239">
    <property type="term" value="F:deaminase activity"/>
    <property type="evidence" value="ECO:0007669"/>
    <property type="project" value="UniProtKB-ARBA"/>
</dbReference>
<organism evidence="5 6">
    <name type="scientific">Pythium oligandrum</name>
    <name type="common">Mycoparasitic fungus</name>
    <dbReference type="NCBI Taxonomy" id="41045"/>
    <lineage>
        <taxon>Eukaryota</taxon>
        <taxon>Sar</taxon>
        <taxon>Stramenopiles</taxon>
        <taxon>Oomycota</taxon>
        <taxon>Peronosporomycetes</taxon>
        <taxon>Pythiales</taxon>
        <taxon>Pythiaceae</taxon>
        <taxon>Pythium</taxon>
    </lineage>
</organism>
<feature type="domain" description="Amidohydrolase-related" evidence="4">
    <location>
        <begin position="61"/>
        <end position="422"/>
    </location>
</feature>